<gene>
    <name evidence="2" type="ORF">JTE90_010123</name>
</gene>
<dbReference type="Proteomes" id="UP000827092">
    <property type="component" value="Unassembled WGS sequence"/>
</dbReference>
<name>A0AAV6UDR9_9ARAC</name>
<evidence type="ECO:0000313" key="3">
    <source>
        <dbReference type="Proteomes" id="UP000827092"/>
    </source>
</evidence>
<keyword evidence="3" id="KW-1185">Reference proteome</keyword>
<dbReference type="PANTHER" id="PTHR47331">
    <property type="entry name" value="PHD-TYPE DOMAIN-CONTAINING PROTEIN"/>
    <property type="match status" value="1"/>
</dbReference>
<dbReference type="InterPro" id="IPR040676">
    <property type="entry name" value="DUF5641"/>
</dbReference>
<dbReference type="AlphaFoldDB" id="A0AAV6UDR9"/>
<reference evidence="2 3" key="1">
    <citation type="journal article" date="2022" name="Nat. Ecol. Evol.">
        <title>A masculinizing supergene underlies an exaggerated male reproductive morph in a spider.</title>
        <authorList>
            <person name="Hendrickx F."/>
            <person name="De Corte Z."/>
            <person name="Sonet G."/>
            <person name="Van Belleghem S.M."/>
            <person name="Kostlbacher S."/>
            <person name="Vangestel C."/>
        </authorList>
    </citation>
    <scope>NUCLEOTIDE SEQUENCE [LARGE SCALE GENOMIC DNA]</scope>
    <source>
        <strain evidence="2">W744_W776</strain>
    </source>
</reference>
<sequence>MTKVGSLEQDGKGVPRDHDSEWYCKYFSSYLKITRMVAWIKRFIYNCKKTNHVKLTGELTALEIHAAEKNLLKLVQRESFTSKEDKRLAALDVYEDEQDVKEIGTPDFDVVDNTRLNKRLKHRQKLIADLRARFRSEYLGLLIQRPQHKKWISQISIGDIVLIWCDNVKRMDWPLGRVIEIIPGKDNVNRLVRLQTASSQLLRPIQRIFPLEVSSSWCKSFVSDVSCAFKMPDNIPSPSSEVPDSVPYKTSRGRVIKVPQRLDL</sequence>
<protein>
    <recommendedName>
        <fullName evidence="1">DUF5641 domain-containing protein</fullName>
    </recommendedName>
</protein>
<evidence type="ECO:0000313" key="2">
    <source>
        <dbReference type="EMBL" id="KAG8182357.1"/>
    </source>
</evidence>
<organism evidence="2 3">
    <name type="scientific">Oedothorax gibbosus</name>
    <dbReference type="NCBI Taxonomy" id="931172"/>
    <lineage>
        <taxon>Eukaryota</taxon>
        <taxon>Metazoa</taxon>
        <taxon>Ecdysozoa</taxon>
        <taxon>Arthropoda</taxon>
        <taxon>Chelicerata</taxon>
        <taxon>Arachnida</taxon>
        <taxon>Araneae</taxon>
        <taxon>Araneomorphae</taxon>
        <taxon>Entelegynae</taxon>
        <taxon>Araneoidea</taxon>
        <taxon>Linyphiidae</taxon>
        <taxon>Erigoninae</taxon>
        <taxon>Oedothorax</taxon>
    </lineage>
</organism>
<accession>A0AAV6UDR9</accession>
<dbReference type="Pfam" id="PF18701">
    <property type="entry name" value="DUF5641"/>
    <property type="match status" value="1"/>
</dbReference>
<feature type="domain" description="DUF5641" evidence="1">
    <location>
        <begin position="119"/>
        <end position="211"/>
    </location>
</feature>
<evidence type="ECO:0000259" key="1">
    <source>
        <dbReference type="Pfam" id="PF18701"/>
    </source>
</evidence>
<dbReference type="EMBL" id="JAFNEN010000466">
    <property type="protein sequence ID" value="KAG8182357.1"/>
    <property type="molecule type" value="Genomic_DNA"/>
</dbReference>
<proteinExistence type="predicted"/>
<comment type="caution">
    <text evidence="2">The sequence shown here is derived from an EMBL/GenBank/DDBJ whole genome shotgun (WGS) entry which is preliminary data.</text>
</comment>